<evidence type="ECO:0000256" key="7">
    <source>
        <dbReference type="PIRSR" id="PIRSR002854-1"/>
    </source>
</evidence>
<dbReference type="STRING" id="926561.GCA_000379025_02078"/>
<accession>A0A4R8H1J7</accession>
<evidence type="ECO:0000256" key="5">
    <source>
        <dbReference type="ARBA" id="ARBA00023288"/>
    </source>
</evidence>
<keyword evidence="9" id="KW-1185">Reference proteome</keyword>
<feature type="lipid moiety-binding region" description="S-diacylglycerol cysteine" evidence="7">
    <location>
        <position position="21"/>
    </location>
</feature>
<sequence>MKRNLLVLVAVLLVGLLVVGCGGSKKASVEADKIVVGATPVPHSEILNDVVKGLLEKEGITLEVKEFTDYVTPNLALSDGSIDANFFQHVPYLKNFAEERGLDLVSIAKVHVEPIGLYSKKISKVEELEEGAVIAIPSDATNEGRALLLLESKGLIKLSDQAGLTATPVDIVENPKKLEFKELEAAQLPRVLKDVTAAIINTNYALEADLVPTKDALIIEGSESPYANILAVRAEDKNNEVLQKLVKALNSPEVKKYLKDKYKGAIVPAF</sequence>
<dbReference type="Gene3D" id="3.40.190.10">
    <property type="entry name" value="Periplasmic binding protein-like II"/>
    <property type="match status" value="2"/>
</dbReference>
<evidence type="ECO:0000256" key="4">
    <source>
        <dbReference type="ARBA" id="ARBA00023139"/>
    </source>
</evidence>
<dbReference type="Proteomes" id="UP000295832">
    <property type="component" value="Unassembled WGS sequence"/>
</dbReference>
<dbReference type="RefSeq" id="WP_134117777.1">
    <property type="nucleotide sequence ID" value="NZ_SOEG01000024.1"/>
</dbReference>
<dbReference type="CDD" id="cd13597">
    <property type="entry name" value="PBP2_lipoprotein_Tp32"/>
    <property type="match status" value="1"/>
</dbReference>
<dbReference type="NCBIfam" id="TIGR00363">
    <property type="entry name" value="MetQ/NlpA family lipoprotein"/>
    <property type="match status" value="1"/>
</dbReference>
<keyword evidence="5 6" id="KW-0449">Lipoprotein</keyword>
<evidence type="ECO:0000256" key="2">
    <source>
        <dbReference type="ARBA" id="ARBA00022729"/>
    </source>
</evidence>
<evidence type="ECO:0000256" key="3">
    <source>
        <dbReference type="ARBA" id="ARBA00023136"/>
    </source>
</evidence>
<keyword evidence="3" id="KW-0472">Membrane</keyword>
<dbReference type="Pfam" id="PF03180">
    <property type="entry name" value="Lipoprotein_9"/>
    <property type="match status" value="1"/>
</dbReference>
<comment type="subcellular location">
    <subcellularLocation>
        <location evidence="1">Membrane</location>
        <topology evidence="1">Lipid-anchor</topology>
    </subcellularLocation>
</comment>
<dbReference type="PIRSF" id="PIRSF002854">
    <property type="entry name" value="MetQ"/>
    <property type="match status" value="1"/>
</dbReference>
<comment type="similarity">
    <text evidence="6">Belongs to the nlpA lipoprotein family.</text>
</comment>
<evidence type="ECO:0000256" key="1">
    <source>
        <dbReference type="ARBA" id="ARBA00004635"/>
    </source>
</evidence>
<name>A0A4R8H1J7_9FIRM</name>
<proteinExistence type="inferred from homology"/>
<evidence type="ECO:0000313" key="8">
    <source>
        <dbReference type="EMBL" id="TDX48901.1"/>
    </source>
</evidence>
<evidence type="ECO:0000256" key="6">
    <source>
        <dbReference type="PIRNR" id="PIRNR002854"/>
    </source>
</evidence>
<dbReference type="InterPro" id="IPR004872">
    <property type="entry name" value="Lipoprotein_NlpA"/>
</dbReference>
<dbReference type="AlphaFoldDB" id="A0A4R8H1J7"/>
<dbReference type="GO" id="GO:0016020">
    <property type="term" value="C:membrane"/>
    <property type="evidence" value="ECO:0007669"/>
    <property type="project" value="UniProtKB-SubCell"/>
</dbReference>
<comment type="caution">
    <text evidence="8">The sequence shown here is derived from an EMBL/GenBank/DDBJ whole genome shotgun (WGS) entry which is preliminary data.</text>
</comment>
<dbReference type="PANTHER" id="PTHR30429">
    <property type="entry name" value="D-METHIONINE-BINDING LIPOPROTEIN METQ"/>
    <property type="match status" value="1"/>
</dbReference>
<protein>
    <recommendedName>
        <fullName evidence="6">Lipoprotein</fullName>
    </recommendedName>
</protein>
<organism evidence="8 9">
    <name type="scientific">Orenia marismortui</name>
    <dbReference type="NCBI Taxonomy" id="46469"/>
    <lineage>
        <taxon>Bacteria</taxon>
        <taxon>Bacillati</taxon>
        <taxon>Bacillota</taxon>
        <taxon>Clostridia</taxon>
        <taxon>Halanaerobiales</taxon>
        <taxon>Halobacteroidaceae</taxon>
        <taxon>Orenia</taxon>
    </lineage>
</organism>
<dbReference type="PROSITE" id="PS51257">
    <property type="entry name" value="PROKAR_LIPOPROTEIN"/>
    <property type="match status" value="1"/>
</dbReference>
<keyword evidence="4" id="KW-0564">Palmitate</keyword>
<gene>
    <name evidence="8" type="ORF">C7959_12411</name>
</gene>
<dbReference type="EMBL" id="SOEG01000024">
    <property type="protein sequence ID" value="TDX48901.1"/>
    <property type="molecule type" value="Genomic_DNA"/>
</dbReference>
<dbReference type="SUPFAM" id="SSF53850">
    <property type="entry name" value="Periplasmic binding protein-like II"/>
    <property type="match status" value="1"/>
</dbReference>
<dbReference type="PANTHER" id="PTHR30429:SF0">
    <property type="entry name" value="METHIONINE-BINDING LIPOPROTEIN METQ"/>
    <property type="match status" value="1"/>
</dbReference>
<evidence type="ECO:0000313" key="9">
    <source>
        <dbReference type="Proteomes" id="UP000295832"/>
    </source>
</evidence>
<reference evidence="8 9" key="1">
    <citation type="submission" date="2019-03" db="EMBL/GenBank/DDBJ databases">
        <title>Subsurface microbial communities from deep shales in Ohio and West Virginia, USA.</title>
        <authorList>
            <person name="Wrighton K."/>
        </authorList>
    </citation>
    <scope>NUCLEOTIDE SEQUENCE [LARGE SCALE GENOMIC DNA]</scope>
    <source>
        <strain evidence="8 9">MSL 6dP</strain>
    </source>
</reference>
<keyword evidence="2" id="KW-0732">Signal</keyword>